<feature type="region of interest" description="Disordered" evidence="1">
    <location>
        <begin position="1"/>
        <end position="35"/>
    </location>
</feature>
<name>B4K2N9_DROGR</name>
<feature type="region of interest" description="Disordered" evidence="1">
    <location>
        <begin position="281"/>
        <end position="301"/>
    </location>
</feature>
<feature type="region of interest" description="Disordered" evidence="1">
    <location>
        <begin position="173"/>
        <end position="265"/>
    </location>
</feature>
<reference evidence="2 3" key="1">
    <citation type="journal article" date="2007" name="Nature">
        <title>Evolution of genes and genomes on the Drosophila phylogeny.</title>
        <authorList>
            <consortium name="Drosophila 12 Genomes Consortium"/>
            <person name="Clark A.G."/>
            <person name="Eisen M.B."/>
            <person name="Smith D.R."/>
            <person name="Bergman C.M."/>
            <person name="Oliver B."/>
            <person name="Markow T.A."/>
            <person name="Kaufman T.C."/>
            <person name="Kellis M."/>
            <person name="Gelbart W."/>
            <person name="Iyer V.N."/>
            <person name="Pollard D.A."/>
            <person name="Sackton T.B."/>
            <person name="Larracuente A.M."/>
            <person name="Singh N.D."/>
            <person name="Abad J.P."/>
            <person name="Abt D.N."/>
            <person name="Adryan B."/>
            <person name="Aguade M."/>
            <person name="Akashi H."/>
            <person name="Anderson W.W."/>
            <person name="Aquadro C.F."/>
            <person name="Ardell D.H."/>
            <person name="Arguello R."/>
            <person name="Artieri C.G."/>
            <person name="Barbash D.A."/>
            <person name="Barker D."/>
            <person name="Barsanti P."/>
            <person name="Batterham P."/>
            <person name="Batzoglou S."/>
            <person name="Begun D."/>
            <person name="Bhutkar A."/>
            <person name="Blanco E."/>
            <person name="Bosak S.A."/>
            <person name="Bradley R.K."/>
            <person name="Brand A.D."/>
            <person name="Brent M.R."/>
            <person name="Brooks A.N."/>
            <person name="Brown R.H."/>
            <person name="Butlin R.K."/>
            <person name="Caggese C."/>
            <person name="Calvi B.R."/>
            <person name="Bernardo de Carvalho A."/>
            <person name="Caspi A."/>
            <person name="Castrezana S."/>
            <person name="Celniker S.E."/>
            <person name="Chang J.L."/>
            <person name="Chapple C."/>
            <person name="Chatterji S."/>
            <person name="Chinwalla A."/>
            <person name="Civetta A."/>
            <person name="Clifton S.W."/>
            <person name="Comeron J.M."/>
            <person name="Costello J.C."/>
            <person name="Coyne J.A."/>
            <person name="Daub J."/>
            <person name="David R.G."/>
            <person name="Delcher A.L."/>
            <person name="Delehaunty K."/>
            <person name="Do C.B."/>
            <person name="Ebling H."/>
            <person name="Edwards K."/>
            <person name="Eickbush T."/>
            <person name="Evans J.D."/>
            <person name="Filipski A."/>
            <person name="Findeiss S."/>
            <person name="Freyhult E."/>
            <person name="Fulton L."/>
            <person name="Fulton R."/>
            <person name="Garcia A.C."/>
            <person name="Gardiner A."/>
            <person name="Garfield D.A."/>
            <person name="Garvin B.E."/>
            <person name="Gibson G."/>
            <person name="Gilbert D."/>
            <person name="Gnerre S."/>
            <person name="Godfrey J."/>
            <person name="Good R."/>
            <person name="Gotea V."/>
            <person name="Gravely B."/>
            <person name="Greenberg A.J."/>
            <person name="Griffiths-Jones S."/>
            <person name="Gross S."/>
            <person name="Guigo R."/>
            <person name="Gustafson E.A."/>
            <person name="Haerty W."/>
            <person name="Hahn M.W."/>
            <person name="Halligan D.L."/>
            <person name="Halpern A.L."/>
            <person name="Halter G.M."/>
            <person name="Han M.V."/>
            <person name="Heger A."/>
            <person name="Hillier L."/>
            <person name="Hinrichs A.S."/>
            <person name="Holmes I."/>
            <person name="Hoskins R.A."/>
            <person name="Hubisz M.J."/>
            <person name="Hultmark D."/>
            <person name="Huntley M.A."/>
            <person name="Jaffe D.B."/>
            <person name="Jagadeeshan S."/>
            <person name="Jeck W.R."/>
            <person name="Johnson J."/>
            <person name="Jones C.D."/>
            <person name="Jordan W.C."/>
            <person name="Karpen G.H."/>
            <person name="Kataoka E."/>
            <person name="Keightley P.D."/>
            <person name="Kheradpour P."/>
            <person name="Kirkness E.F."/>
            <person name="Koerich L.B."/>
            <person name="Kristiansen K."/>
            <person name="Kudrna D."/>
            <person name="Kulathinal R.J."/>
            <person name="Kumar S."/>
            <person name="Kwok R."/>
            <person name="Lander E."/>
            <person name="Langley C.H."/>
            <person name="Lapoint R."/>
            <person name="Lazzaro B.P."/>
            <person name="Lee S.J."/>
            <person name="Levesque L."/>
            <person name="Li R."/>
            <person name="Lin C.F."/>
            <person name="Lin M.F."/>
            <person name="Lindblad-Toh K."/>
            <person name="Llopart A."/>
            <person name="Long M."/>
            <person name="Low L."/>
            <person name="Lozovsky E."/>
            <person name="Lu J."/>
            <person name="Luo M."/>
            <person name="Machado C.A."/>
            <person name="Makalowski W."/>
            <person name="Marzo M."/>
            <person name="Matsuda M."/>
            <person name="Matzkin L."/>
            <person name="McAllister B."/>
            <person name="McBride C.S."/>
            <person name="McKernan B."/>
            <person name="McKernan K."/>
            <person name="Mendez-Lago M."/>
            <person name="Minx P."/>
            <person name="Mollenhauer M.U."/>
            <person name="Montooth K."/>
            <person name="Mount S.M."/>
            <person name="Mu X."/>
            <person name="Myers E."/>
            <person name="Negre B."/>
            <person name="Newfeld S."/>
            <person name="Nielsen R."/>
            <person name="Noor M.A."/>
            <person name="O'Grady P."/>
            <person name="Pachter L."/>
            <person name="Papaceit M."/>
            <person name="Parisi M.J."/>
            <person name="Parisi M."/>
            <person name="Parts L."/>
            <person name="Pedersen J.S."/>
            <person name="Pesole G."/>
            <person name="Phillippy A.M."/>
            <person name="Ponting C.P."/>
            <person name="Pop M."/>
            <person name="Porcelli D."/>
            <person name="Powell J.R."/>
            <person name="Prohaska S."/>
            <person name="Pruitt K."/>
            <person name="Puig M."/>
            <person name="Quesneville H."/>
            <person name="Ram K.R."/>
            <person name="Rand D."/>
            <person name="Rasmussen M.D."/>
            <person name="Reed L.K."/>
            <person name="Reenan R."/>
            <person name="Reily A."/>
            <person name="Remington K.A."/>
            <person name="Rieger T.T."/>
            <person name="Ritchie M.G."/>
            <person name="Robin C."/>
            <person name="Rogers Y.H."/>
            <person name="Rohde C."/>
            <person name="Rozas J."/>
            <person name="Rubenfield M.J."/>
            <person name="Ruiz A."/>
            <person name="Russo S."/>
            <person name="Salzberg S.L."/>
            <person name="Sanchez-Gracia A."/>
            <person name="Saranga D.J."/>
            <person name="Sato H."/>
            <person name="Schaeffer S.W."/>
            <person name="Schatz M.C."/>
            <person name="Schlenke T."/>
            <person name="Schwartz R."/>
            <person name="Segarra C."/>
            <person name="Singh R.S."/>
            <person name="Sirot L."/>
            <person name="Sirota M."/>
            <person name="Sisneros N.B."/>
            <person name="Smith C.D."/>
            <person name="Smith T.F."/>
            <person name="Spieth J."/>
            <person name="Stage D.E."/>
            <person name="Stark A."/>
            <person name="Stephan W."/>
            <person name="Strausberg R.L."/>
            <person name="Strempel S."/>
            <person name="Sturgill D."/>
            <person name="Sutton G."/>
            <person name="Sutton G.G."/>
            <person name="Tao W."/>
            <person name="Teichmann S."/>
            <person name="Tobari Y.N."/>
            <person name="Tomimura Y."/>
            <person name="Tsolas J.M."/>
            <person name="Valente V.L."/>
            <person name="Venter E."/>
            <person name="Venter J.C."/>
            <person name="Vicario S."/>
            <person name="Vieira F.G."/>
            <person name="Vilella A.J."/>
            <person name="Villasante A."/>
            <person name="Walenz B."/>
            <person name="Wang J."/>
            <person name="Wasserman M."/>
            <person name="Watts T."/>
            <person name="Wilson D."/>
            <person name="Wilson R.K."/>
            <person name="Wing R.A."/>
            <person name="Wolfner M.F."/>
            <person name="Wong A."/>
            <person name="Wong G.K."/>
            <person name="Wu C.I."/>
            <person name="Wu G."/>
            <person name="Yamamoto D."/>
            <person name="Yang H.P."/>
            <person name="Yang S.P."/>
            <person name="Yorke J.A."/>
            <person name="Yoshida K."/>
            <person name="Zdobnov E."/>
            <person name="Zhang P."/>
            <person name="Zhang Y."/>
            <person name="Zimin A.V."/>
            <person name="Baldwin J."/>
            <person name="Abdouelleil A."/>
            <person name="Abdulkadir J."/>
            <person name="Abebe A."/>
            <person name="Abera B."/>
            <person name="Abreu J."/>
            <person name="Acer S.C."/>
            <person name="Aftuck L."/>
            <person name="Alexander A."/>
            <person name="An P."/>
            <person name="Anderson E."/>
            <person name="Anderson S."/>
            <person name="Arachi H."/>
            <person name="Azer M."/>
            <person name="Bachantsang P."/>
            <person name="Barry A."/>
            <person name="Bayul T."/>
            <person name="Berlin A."/>
            <person name="Bessette D."/>
            <person name="Bloom T."/>
            <person name="Blye J."/>
            <person name="Boguslavskiy L."/>
            <person name="Bonnet C."/>
            <person name="Boukhgalter B."/>
            <person name="Bourzgui I."/>
            <person name="Brown A."/>
            <person name="Cahill P."/>
            <person name="Channer S."/>
            <person name="Cheshatsang Y."/>
            <person name="Chuda L."/>
            <person name="Citroen M."/>
            <person name="Collymore A."/>
            <person name="Cooke P."/>
            <person name="Costello M."/>
            <person name="D'Aco K."/>
            <person name="Daza R."/>
            <person name="De Haan G."/>
            <person name="DeGray S."/>
            <person name="DeMaso C."/>
            <person name="Dhargay N."/>
            <person name="Dooley K."/>
            <person name="Dooley E."/>
            <person name="Doricent M."/>
            <person name="Dorje P."/>
            <person name="Dorjee K."/>
            <person name="Dupes A."/>
            <person name="Elong R."/>
            <person name="Falk J."/>
            <person name="Farina A."/>
            <person name="Faro S."/>
            <person name="Ferguson D."/>
            <person name="Fisher S."/>
            <person name="Foley C.D."/>
            <person name="Franke A."/>
            <person name="Friedrich D."/>
            <person name="Gadbois L."/>
            <person name="Gearin G."/>
            <person name="Gearin C.R."/>
            <person name="Giannoukos G."/>
            <person name="Goode T."/>
            <person name="Graham J."/>
            <person name="Grandbois E."/>
            <person name="Grewal S."/>
            <person name="Gyaltsen K."/>
            <person name="Hafez N."/>
            <person name="Hagos B."/>
            <person name="Hall J."/>
            <person name="Henson C."/>
            <person name="Hollinger A."/>
            <person name="Honan T."/>
            <person name="Huard M.D."/>
            <person name="Hughes L."/>
            <person name="Hurhula B."/>
            <person name="Husby M.E."/>
            <person name="Kamat A."/>
            <person name="Kanga B."/>
            <person name="Kashin S."/>
            <person name="Khazanovich D."/>
            <person name="Kisner P."/>
            <person name="Lance K."/>
            <person name="Lara M."/>
            <person name="Lee W."/>
            <person name="Lennon N."/>
            <person name="Letendre F."/>
            <person name="LeVine R."/>
            <person name="Lipovsky A."/>
            <person name="Liu X."/>
            <person name="Liu J."/>
            <person name="Liu S."/>
            <person name="Lokyitsang T."/>
            <person name="Lokyitsang Y."/>
            <person name="Lubonja R."/>
            <person name="Lui A."/>
            <person name="MacDonald P."/>
            <person name="Magnisalis V."/>
            <person name="Maru K."/>
            <person name="Matthews C."/>
            <person name="McCusker W."/>
            <person name="McDonough S."/>
            <person name="Mehta T."/>
            <person name="Meldrim J."/>
            <person name="Meneus L."/>
            <person name="Mihai O."/>
            <person name="Mihalev A."/>
            <person name="Mihova T."/>
            <person name="Mittelman R."/>
            <person name="Mlenga V."/>
            <person name="Montmayeur A."/>
            <person name="Mulrain L."/>
            <person name="Navidi A."/>
            <person name="Naylor J."/>
            <person name="Negash T."/>
            <person name="Nguyen T."/>
            <person name="Nguyen N."/>
            <person name="Nicol R."/>
            <person name="Norbu C."/>
            <person name="Norbu N."/>
            <person name="Novod N."/>
            <person name="O'Neill B."/>
            <person name="Osman S."/>
            <person name="Markiewicz E."/>
            <person name="Oyono O.L."/>
            <person name="Patti C."/>
            <person name="Phunkhang P."/>
            <person name="Pierre F."/>
            <person name="Priest M."/>
            <person name="Raghuraman S."/>
            <person name="Rege F."/>
            <person name="Reyes R."/>
            <person name="Rise C."/>
            <person name="Rogov P."/>
            <person name="Ross K."/>
            <person name="Ryan E."/>
            <person name="Settipalli S."/>
            <person name="Shea T."/>
            <person name="Sherpa N."/>
            <person name="Shi L."/>
            <person name="Shih D."/>
            <person name="Sparrow T."/>
            <person name="Spaulding J."/>
            <person name="Stalker J."/>
            <person name="Stange-Thomann N."/>
            <person name="Stavropoulos S."/>
            <person name="Stone C."/>
            <person name="Strader C."/>
            <person name="Tesfaye S."/>
            <person name="Thomson T."/>
            <person name="Thoulutsang Y."/>
            <person name="Thoulutsang D."/>
            <person name="Topham K."/>
            <person name="Topping I."/>
            <person name="Tsamla T."/>
            <person name="Vassiliev H."/>
            <person name="Vo A."/>
            <person name="Wangchuk T."/>
            <person name="Wangdi T."/>
            <person name="Weiand M."/>
            <person name="Wilkinson J."/>
            <person name="Wilson A."/>
            <person name="Yadav S."/>
            <person name="Young G."/>
            <person name="Yu Q."/>
            <person name="Zembek L."/>
            <person name="Zhong D."/>
            <person name="Zimmer A."/>
            <person name="Zwirko Z."/>
            <person name="Jaffe D.B."/>
            <person name="Alvarez P."/>
            <person name="Brockman W."/>
            <person name="Butler J."/>
            <person name="Chin C."/>
            <person name="Gnerre S."/>
            <person name="Grabherr M."/>
            <person name="Kleber M."/>
            <person name="Mauceli E."/>
            <person name="MacCallum I."/>
        </authorList>
    </citation>
    <scope>NUCLEOTIDE SEQUENCE [LARGE SCALE GENOMIC DNA]</scope>
    <source>
        <strain evidence="3">Tucson 15287-2541.00</strain>
    </source>
</reference>
<protein>
    <submittedName>
        <fullName evidence="2">GH24956</fullName>
    </submittedName>
</protein>
<sequence length="368" mass="41512">MKRKNKCTKNVSLKSVGGPPRIGAAKGTPAKNGKHPVLDSWFSTPSVNPGWPPIPVAPKQPLAKDSWSKYDATKQPSHTLWEDTDYDDVDFILGSDSDSVSSGVEVSEPATKHRKMQRTVAAGGCKEQQPFVDFMSLKESIKALCDAMDSPEAAVLSSPSQPKSRKRRCLNTRTIHDSGIQAKPQQQQSPLRKDKPLMKPQHQHEHRHQHQQLVQPPVRRSASPLMKQQPEKSQKRQPTPTQNLQKTYSQVVQGKDTTTHTRNPAERHLERFQERLCVEQQEKQLRSPQPKKQEEQKNTPLPCTPEATSMLEIIQQHTVLVTELGRKMDAFLTLMMSLVETLSKSHALQFNTVQPVQDNLKPSEHVQK</sequence>
<evidence type="ECO:0000313" key="2">
    <source>
        <dbReference type="EMBL" id="EDW04930.1"/>
    </source>
</evidence>
<dbReference type="Proteomes" id="UP000001070">
    <property type="component" value="Unassembled WGS sequence"/>
</dbReference>
<dbReference type="HOGENOM" id="CLU_752873_0_0_1"/>
<evidence type="ECO:0000313" key="3">
    <source>
        <dbReference type="Proteomes" id="UP000001070"/>
    </source>
</evidence>
<gene>
    <name evidence="2" type="primary">Dgri\GH24956</name>
    <name evidence="2" type="ORF">Dgri_GH24956</name>
</gene>
<organism evidence="3">
    <name type="scientific">Drosophila grimshawi</name>
    <name type="common">Hawaiian fruit fly</name>
    <name type="synonym">Idiomyia grimshawi</name>
    <dbReference type="NCBI Taxonomy" id="7222"/>
    <lineage>
        <taxon>Eukaryota</taxon>
        <taxon>Metazoa</taxon>
        <taxon>Ecdysozoa</taxon>
        <taxon>Arthropoda</taxon>
        <taxon>Hexapoda</taxon>
        <taxon>Insecta</taxon>
        <taxon>Pterygota</taxon>
        <taxon>Neoptera</taxon>
        <taxon>Endopterygota</taxon>
        <taxon>Diptera</taxon>
        <taxon>Brachycera</taxon>
        <taxon>Muscomorpha</taxon>
        <taxon>Ephydroidea</taxon>
        <taxon>Drosophilidae</taxon>
        <taxon>Drosophila</taxon>
        <taxon>Hawaiian Drosophila</taxon>
    </lineage>
</organism>
<keyword evidence="3" id="KW-1185">Reference proteome</keyword>
<evidence type="ECO:0000256" key="1">
    <source>
        <dbReference type="SAM" id="MobiDB-lite"/>
    </source>
</evidence>
<feature type="compositionally biased region" description="Polar residues" evidence="1">
    <location>
        <begin position="236"/>
        <end position="256"/>
    </location>
</feature>
<dbReference type="InParanoid" id="B4K2N9"/>
<feature type="compositionally biased region" description="Basic and acidic residues" evidence="1">
    <location>
        <begin position="281"/>
        <end position="297"/>
    </location>
</feature>
<dbReference type="AlphaFoldDB" id="B4K2N9"/>
<proteinExistence type="predicted"/>
<dbReference type="EMBL" id="CH919584">
    <property type="protein sequence ID" value="EDW04930.1"/>
    <property type="molecule type" value="Genomic_DNA"/>
</dbReference>
<accession>B4K2N9</accession>